<sequence length="75" mass="8023">IFHSLVQLAGERPDAEAVAEVDQNTPPQDPADIDEEWEEAPVSFMASSPHQMGGPTGVVAKIRAGTRPANRESGR</sequence>
<evidence type="ECO:0000256" key="1">
    <source>
        <dbReference type="SAM" id="MobiDB-lite"/>
    </source>
</evidence>
<name>A0A1Y2JYC4_BRAJP</name>
<evidence type="ECO:0000313" key="3">
    <source>
        <dbReference type="Proteomes" id="UP000193335"/>
    </source>
</evidence>
<reference evidence="2 3" key="1">
    <citation type="submission" date="2017-03" db="EMBL/GenBank/DDBJ databases">
        <title>Whole genome sequences of fourteen strains of Bradyrhizobium canariense and one strain of Bradyrhizobium japonicum isolated from Lupinus (Papilionoideae: Genisteae) species in Algeria.</title>
        <authorList>
            <person name="Crovadore J."/>
            <person name="Chekireb D."/>
            <person name="Brachmann A."/>
            <person name="Chablais R."/>
            <person name="Cochard B."/>
            <person name="Lefort F."/>
        </authorList>
    </citation>
    <scope>NUCLEOTIDE SEQUENCE [LARGE SCALE GENOMIC DNA]</scope>
    <source>
        <strain evidence="2 3">UBMA197</strain>
    </source>
</reference>
<dbReference type="RefSeq" id="WP_201266077.1">
    <property type="nucleotide sequence ID" value="NZ_NAFL01000052.1"/>
</dbReference>
<dbReference type="Proteomes" id="UP000193335">
    <property type="component" value="Unassembled WGS sequence"/>
</dbReference>
<proteinExistence type="predicted"/>
<comment type="caution">
    <text evidence="2">The sequence shown here is derived from an EMBL/GenBank/DDBJ whole genome shotgun (WGS) entry which is preliminary data.</text>
</comment>
<dbReference type="EMBL" id="NAFL01000052">
    <property type="protein sequence ID" value="OSJ37224.1"/>
    <property type="molecule type" value="Genomic_DNA"/>
</dbReference>
<feature type="region of interest" description="Disordered" evidence="1">
    <location>
        <begin position="8"/>
        <end position="33"/>
    </location>
</feature>
<dbReference type="AlphaFoldDB" id="A0A1Y2JYC4"/>
<evidence type="ECO:0000313" key="2">
    <source>
        <dbReference type="EMBL" id="OSJ37224.1"/>
    </source>
</evidence>
<gene>
    <name evidence="2" type="ORF">BSZ19_00225</name>
</gene>
<protein>
    <submittedName>
        <fullName evidence="2">Uncharacterized protein</fullName>
    </submittedName>
</protein>
<feature type="non-terminal residue" evidence="2">
    <location>
        <position position="1"/>
    </location>
</feature>
<organism evidence="2 3">
    <name type="scientific">Bradyrhizobium japonicum</name>
    <dbReference type="NCBI Taxonomy" id="375"/>
    <lineage>
        <taxon>Bacteria</taxon>
        <taxon>Pseudomonadati</taxon>
        <taxon>Pseudomonadota</taxon>
        <taxon>Alphaproteobacteria</taxon>
        <taxon>Hyphomicrobiales</taxon>
        <taxon>Nitrobacteraceae</taxon>
        <taxon>Bradyrhizobium</taxon>
    </lineage>
</organism>
<accession>A0A1Y2JYC4</accession>